<keyword evidence="5 8" id="KW-0378">Hydrolase</keyword>
<dbReference type="NCBIfam" id="TIGR01856">
    <property type="entry name" value="hisJ_fam"/>
    <property type="match status" value="1"/>
</dbReference>
<dbReference type="Gene3D" id="3.20.20.140">
    <property type="entry name" value="Metal-dependent hydrolases"/>
    <property type="match status" value="1"/>
</dbReference>
<feature type="domain" description="Polymerase/histidinol phosphatase N-terminal" evidence="9">
    <location>
        <begin position="4"/>
        <end position="84"/>
    </location>
</feature>
<dbReference type="SMART" id="SM00481">
    <property type="entry name" value="POLIIIAc"/>
    <property type="match status" value="1"/>
</dbReference>
<dbReference type="InterPro" id="IPR016195">
    <property type="entry name" value="Pol/histidinol_Pase-like"/>
</dbReference>
<evidence type="ECO:0000256" key="3">
    <source>
        <dbReference type="ARBA" id="ARBA00013085"/>
    </source>
</evidence>
<sequence length="297" mass="34514">MKKLDYHLHSYFSADSEENPRNHVLEAIEHGLEEICFTEHRDFYFPEIDFSLNVAKYFREINRLQVEFKDKITIKIGLEMGIDLRFKSEISEFINSASFDFVIASVHEIDDIEVYDGTDFYLNKSKEEAQKEYLLACLEVVQNFELYNSFGHLDYVARYGAYADKSINFVDFEVILLEILRNLASKGKALEVNTRLFSESKTQQFYSDLLINFKKLGGEFVTLGTDSHVAKRDWAAIDNAREIIKKAGFKELATFSKIESKNKKSLFANRLFYFMMPNLSQVEQGVLELLDLKADEL</sequence>
<comment type="catalytic activity">
    <reaction evidence="7 8">
        <text>L-histidinol phosphate + H2O = L-histidinol + phosphate</text>
        <dbReference type="Rhea" id="RHEA:14465"/>
        <dbReference type="ChEBI" id="CHEBI:15377"/>
        <dbReference type="ChEBI" id="CHEBI:43474"/>
        <dbReference type="ChEBI" id="CHEBI:57699"/>
        <dbReference type="ChEBI" id="CHEBI:57980"/>
        <dbReference type="EC" id="3.1.3.15"/>
    </reaction>
</comment>
<dbReference type="Proteomes" id="UP000034513">
    <property type="component" value="Unassembled WGS sequence"/>
</dbReference>
<evidence type="ECO:0000256" key="5">
    <source>
        <dbReference type="ARBA" id="ARBA00022801"/>
    </source>
</evidence>
<dbReference type="EC" id="3.1.3.15" evidence="3 8"/>
<dbReference type="InterPro" id="IPR004013">
    <property type="entry name" value="PHP_dom"/>
</dbReference>
<gene>
    <name evidence="10" type="ORF">VN93_1493</name>
</gene>
<evidence type="ECO:0000313" key="11">
    <source>
        <dbReference type="Proteomes" id="UP000034513"/>
    </source>
</evidence>
<proteinExistence type="inferred from homology"/>
<evidence type="ECO:0000256" key="6">
    <source>
        <dbReference type="ARBA" id="ARBA00023102"/>
    </source>
</evidence>
<dbReference type="InterPro" id="IPR003141">
    <property type="entry name" value="Pol/His_phosphatase_N"/>
</dbReference>
<protein>
    <recommendedName>
        <fullName evidence="3 8">Histidinol-phosphatase</fullName>
        <shortName evidence="8">HolPase</shortName>
        <ecNumber evidence="3 8">3.1.3.15</ecNumber>
    </recommendedName>
</protein>
<evidence type="ECO:0000313" key="10">
    <source>
        <dbReference type="EMBL" id="KKW72135.1"/>
    </source>
</evidence>
<keyword evidence="6 8" id="KW-0368">Histidine biosynthesis</keyword>
<name>A0ABR5EGD0_LACLC</name>
<dbReference type="PANTHER" id="PTHR21039">
    <property type="entry name" value="HISTIDINOL PHOSPHATASE-RELATED"/>
    <property type="match status" value="1"/>
</dbReference>
<evidence type="ECO:0000256" key="7">
    <source>
        <dbReference type="ARBA" id="ARBA00049158"/>
    </source>
</evidence>
<evidence type="ECO:0000259" key="9">
    <source>
        <dbReference type="SMART" id="SM00481"/>
    </source>
</evidence>
<comment type="pathway">
    <text evidence="1 8">Amino-acid biosynthesis; L-histidine biosynthesis; L-histidine from 5-phospho-alpha-D-ribose 1-diphosphate: step 8/9.</text>
</comment>
<evidence type="ECO:0000256" key="4">
    <source>
        <dbReference type="ARBA" id="ARBA00022605"/>
    </source>
</evidence>
<keyword evidence="4 8" id="KW-0028">Amino-acid biosynthesis</keyword>
<dbReference type="EMBL" id="LAVW01000127">
    <property type="protein sequence ID" value="KKW72135.1"/>
    <property type="molecule type" value="Genomic_DNA"/>
</dbReference>
<dbReference type="SUPFAM" id="SSF89550">
    <property type="entry name" value="PHP domain-like"/>
    <property type="match status" value="1"/>
</dbReference>
<dbReference type="Pfam" id="PF02811">
    <property type="entry name" value="PHP"/>
    <property type="match status" value="1"/>
</dbReference>
<evidence type="ECO:0000256" key="8">
    <source>
        <dbReference type="RuleBase" id="RU366003"/>
    </source>
</evidence>
<comment type="similarity">
    <text evidence="2 8">Belongs to the PHP hydrolase family. HisK subfamily.</text>
</comment>
<keyword evidence="11" id="KW-1185">Reference proteome</keyword>
<dbReference type="InterPro" id="IPR010140">
    <property type="entry name" value="Histidinol_P_phosphatase_HisJ"/>
</dbReference>
<organism evidence="10 11">
    <name type="scientific">Lactococcus lactis subsp. cremoris</name>
    <name type="common">Streptococcus cremoris</name>
    <dbReference type="NCBI Taxonomy" id="1359"/>
    <lineage>
        <taxon>Bacteria</taxon>
        <taxon>Bacillati</taxon>
        <taxon>Bacillota</taxon>
        <taxon>Bacilli</taxon>
        <taxon>Lactobacillales</taxon>
        <taxon>Streptococcaceae</taxon>
        <taxon>Lactococcus</taxon>
    </lineage>
</organism>
<evidence type="ECO:0000256" key="2">
    <source>
        <dbReference type="ARBA" id="ARBA00009152"/>
    </source>
</evidence>
<comment type="caution">
    <text evidence="10">The sequence shown here is derived from an EMBL/GenBank/DDBJ whole genome shotgun (WGS) entry which is preliminary data.</text>
</comment>
<accession>A0ABR5EGD0</accession>
<evidence type="ECO:0000256" key="1">
    <source>
        <dbReference type="ARBA" id="ARBA00004970"/>
    </source>
</evidence>
<reference evidence="10 11" key="1">
    <citation type="submission" date="2015-04" db="EMBL/GenBank/DDBJ databases">
        <title>Evaluation of non-dairy Lactococcus lactis with potential dairy applications reveals extensive phenotype-genotype disparity.</title>
        <authorList>
            <person name="Cavanagh D."/>
            <person name="Casey A."/>
            <person name="Altermann E."/>
            <person name="Cotter P."/>
            <person name="Fitzgerald G.F."/>
            <person name="McAuliffe O."/>
        </authorList>
    </citation>
    <scope>NUCLEOTIDE SEQUENCE [LARGE SCALE GENOMIC DNA]</scope>
    <source>
        <strain evidence="10 11">DPC6856</strain>
    </source>
</reference>
<dbReference type="PANTHER" id="PTHR21039:SF0">
    <property type="entry name" value="HISTIDINOL-PHOSPHATASE"/>
    <property type="match status" value="1"/>
</dbReference>